<dbReference type="InterPro" id="IPR045054">
    <property type="entry name" value="P4HA-like"/>
</dbReference>
<sequence length="288" mass="32803">MVFLKYPSYLTYFFAATAAILGVSLLSDRLRSDHLMAIPRVVIDNLTWTRAIRQSSIDDHQYQVQIFSKDPLIMAIHPFITNDEIAHLLHVSENNFTTSLVYGGEESRFDPNKRISESAILSHDDPVVLRVEQRAKNFQGWRGNRTVIQRPTLQRYQVGGFFDYHYDWEPKRTSGNRITTFMVYLVADCEGGGTNFPYLTRPNGTEWCNIIECTEDGMDGFQGVTFKPRTGSAIFWENFYPNGSGHEGVYHAGLPVKSGVKVGLNIWSWDFSWRSDTAEADNADLPVN</sequence>
<keyword evidence="4" id="KW-0560">Oxidoreductase</keyword>
<dbReference type="GO" id="GO:0031418">
    <property type="term" value="F:L-ascorbic acid binding"/>
    <property type="evidence" value="ECO:0007669"/>
    <property type="project" value="InterPro"/>
</dbReference>
<keyword evidence="6" id="KW-0812">Transmembrane</keyword>
<dbReference type="GO" id="GO:0004656">
    <property type="term" value="F:procollagen-proline 4-dioxygenase activity"/>
    <property type="evidence" value="ECO:0007669"/>
    <property type="project" value="TreeGrafter"/>
</dbReference>
<accession>A0AA39GHQ1</accession>
<dbReference type="Proteomes" id="UP001175261">
    <property type="component" value="Unassembled WGS sequence"/>
</dbReference>
<name>A0AA39GHQ1_SARSR</name>
<evidence type="ECO:0000256" key="1">
    <source>
        <dbReference type="ARBA" id="ARBA00001961"/>
    </source>
</evidence>
<keyword evidence="6" id="KW-0472">Membrane</keyword>
<dbReference type="PROSITE" id="PS51471">
    <property type="entry name" value="FE2OG_OXY"/>
    <property type="match status" value="1"/>
</dbReference>
<dbReference type="SMART" id="SM00702">
    <property type="entry name" value="P4Hc"/>
    <property type="match status" value="1"/>
</dbReference>
<evidence type="ECO:0000256" key="4">
    <source>
        <dbReference type="ARBA" id="ARBA00023002"/>
    </source>
</evidence>
<proteinExistence type="predicted"/>
<dbReference type="InterPro" id="IPR005123">
    <property type="entry name" value="Oxoglu/Fe-dep_dioxygenase_dom"/>
</dbReference>
<comment type="caution">
    <text evidence="8">The sequence shown here is derived from an EMBL/GenBank/DDBJ whole genome shotgun (WGS) entry which is preliminary data.</text>
</comment>
<organism evidence="8 9">
    <name type="scientific">Sarocladium strictum</name>
    <name type="common">Black bundle disease fungus</name>
    <name type="synonym">Acremonium strictum</name>
    <dbReference type="NCBI Taxonomy" id="5046"/>
    <lineage>
        <taxon>Eukaryota</taxon>
        <taxon>Fungi</taxon>
        <taxon>Dikarya</taxon>
        <taxon>Ascomycota</taxon>
        <taxon>Pezizomycotina</taxon>
        <taxon>Sordariomycetes</taxon>
        <taxon>Hypocreomycetidae</taxon>
        <taxon>Hypocreales</taxon>
        <taxon>Sarocladiaceae</taxon>
        <taxon>Sarocladium</taxon>
    </lineage>
</organism>
<keyword evidence="3" id="KW-0223">Dioxygenase</keyword>
<dbReference type="Pfam" id="PF13640">
    <property type="entry name" value="2OG-FeII_Oxy_3"/>
    <property type="match status" value="1"/>
</dbReference>
<dbReference type="InterPro" id="IPR044862">
    <property type="entry name" value="Pro_4_hyd_alph_FE2OG_OXY"/>
</dbReference>
<dbReference type="PANTHER" id="PTHR10869">
    <property type="entry name" value="PROLYL 4-HYDROXYLASE ALPHA SUBUNIT"/>
    <property type="match status" value="1"/>
</dbReference>
<dbReference type="EMBL" id="JAPDFR010000004">
    <property type="protein sequence ID" value="KAK0387381.1"/>
    <property type="molecule type" value="Genomic_DNA"/>
</dbReference>
<keyword evidence="9" id="KW-1185">Reference proteome</keyword>
<dbReference type="GO" id="GO:0005783">
    <property type="term" value="C:endoplasmic reticulum"/>
    <property type="evidence" value="ECO:0007669"/>
    <property type="project" value="TreeGrafter"/>
</dbReference>
<keyword evidence="5" id="KW-0408">Iron</keyword>
<dbReference type="Gene3D" id="2.60.120.620">
    <property type="entry name" value="q2cbj1_9rhob like domain"/>
    <property type="match status" value="1"/>
</dbReference>
<dbReference type="PANTHER" id="PTHR10869:SF246">
    <property type="entry name" value="TRANSMEMBRANE PROLYL 4-HYDROXYLASE"/>
    <property type="match status" value="1"/>
</dbReference>
<gene>
    <name evidence="8" type="ORF">NLU13_5693</name>
</gene>
<keyword evidence="2" id="KW-0479">Metal-binding</keyword>
<evidence type="ECO:0000256" key="5">
    <source>
        <dbReference type="ARBA" id="ARBA00023004"/>
    </source>
</evidence>
<reference evidence="8" key="1">
    <citation type="submission" date="2022-10" db="EMBL/GenBank/DDBJ databases">
        <title>Determination and structural analysis of whole genome sequence of Sarocladium strictum F4-1.</title>
        <authorList>
            <person name="Hu L."/>
            <person name="Jiang Y."/>
        </authorList>
    </citation>
    <scope>NUCLEOTIDE SEQUENCE</scope>
    <source>
        <strain evidence="8">F4-1</strain>
    </source>
</reference>
<feature type="domain" description="Fe2OG dioxygenase" evidence="7">
    <location>
        <begin position="147"/>
        <end position="270"/>
    </location>
</feature>
<dbReference type="AlphaFoldDB" id="A0AA39GHQ1"/>
<comment type="cofactor">
    <cofactor evidence="1">
        <name>L-ascorbate</name>
        <dbReference type="ChEBI" id="CHEBI:38290"/>
    </cofactor>
</comment>
<evidence type="ECO:0000259" key="7">
    <source>
        <dbReference type="PROSITE" id="PS51471"/>
    </source>
</evidence>
<evidence type="ECO:0000256" key="6">
    <source>
        <dbReference type="SAM" id="Phobius"/>
    </source>
</evidence>
<evidence type="ECO:0000256" key="2">
    <source>
        <dbReference type="ARBA" id="ARBA00022723"/>
    </source>
</evidence>
<keyword evidence="6" id="KW-1133">Transmembrane helix</keyword>
<evidence type="ECO:0000313" key="8">
    <source>
        <dbReference type="EMBL" id="KAK0387381.1"/>
    </source>
</evidence>
<dbReference type="InterPro" id="IPR006620">
    <property type="entry name" value="Pro_4_hyd_alph"/>
</dbReference>
<feature type="transmembrane region" description="Helical" evidence="6">
    <location>
        <begin position="6"/>
        <end position="26"/>
    </location>
</feature>
<protein>
    <recommendedName>
        <fullName evidence="7">Fe2OG dioxygenase domain-containing protein</fullName>
    </recommendedName>
</protein>
<evidence type="ECO:0000256" key="3">
    <source>
        <dbReference type="ARBA" id="ARBA00022964"/>
    </source>
</evidence>
<evidence type="ECO:0000313" key="9">
    <source>
        <dbReference type="Proteomes" id="UP001175261"/>
    </source>
</evidence>
<dbReference type="GO" id="GO:0005506">
    <property type="term" value="F:iron ion binding"/>
    <property type="evidence" value="ECO:0007669"/>
    <property type="project" value="InterPro"/>
</dbReference>